<name>A0A844GU24_9CHRO</name>
<keyword evidence="3" id="KW-1003">Cell membrane</keyword>
<comment type="similarity">
    <text evidence="2">Belongs to the MscS (TC 1.A.23) family.</text>
</comment>
<dbReference type="SMART" id="SM00100">
    <property type="entry name" value="cNMP"/>
    <property type="match status" value="1"/>
</dbReference>
<comment type="caution">
    <text evidence="9">The sequence shown here is derived from an EMBL/GenBank/DDBJ whole genome shotgun (WGS) entry which is preliminary data.</text>
</comment>
<keyword evidence="4 7" id="KW-0812">Transmembrane</keyword>
<dbReference type="InterPro" id="IPR018488">
    <property type="entry name" value="cNMP-bd_CS"/>
</dbReference>
<feature type="domain" description="Cyclic nucleotide-binding" evidence="8">
    <location>
        <begin position="303"/>
        <end position="420"/>
    </location>
</feature>
<evidence type="ECO:0000256" key="7">
    <source>
        <dbReference type="SAM" id="Phobius"/>
    </source>
</evidence>
<dbReference type="InterPro" id="IPR006685">
    <property type="entry name" value="MscS_channel_2nd"/>
</dbReference>
<keyword evidence="6 7" id="KW-0472">Membrane</keyword>
<evidence type="ECO:0000256" key="2">
    <source>
        <dbReference type="ARBA" id="ARBA00008017"/>
    </source>
</evidence>
<dbReference type="Gene3D" id="1.10.287.1260">
    <property type="match status" value="1"/>
</dbReference>
<gene>
    <name evidence="9" type="ORF">GGC33_06400</name>
</gene>
<dbReference type="InterPro" id="IPR018490">
    <property type="entry name" value="cNMP-bd_dom_sf"/>
</dbReference>
<dbReference type="InterPro" id="IPR049142">
    <property type="entry name" value="MS_channel_1st"/>
</dbReference>
<dbReference type="InterPro" id="IPR052702">
    <property type="entry name" value="MscS-like_channel"/>
</dbReference>
<dbReference type="Pfam" id="PF21088">
    <property type="entry name" value="MS_channel_1st"/>
    <property type="match status" value="1"/>
</dbReference>
<keyword evidence="5 7" id="KW-1133">Transmembrane helix</keyword>
<feature type="transmembrane region" description="Helical" evidence="7">
    <location>
        <begin position="52"/>
        <end position="73"/>
    </location>
</feature>
<dbReference type="Gene3D" id="3.30.70.100">
    <property type="match status" value="1"/>
</dbReference>
<dbReference type="InterPro" id="IPR023408">
    <property type="entry name" value="MscS_beta-dom_sf"/>
</dbReference>
<accession>A0A844GU24</accession>
<dbReference type="InterPro" id="IPR049278">
    <property type="entry name" value="MS_channel_C"/>
</dbReference>
<evidence type="ECO:0000256" key="3">
    <source>
        <dbReference type="ARBA" id="ARBA00022475"/>
    </source>
</evidence>
<dbReference type="Proteomes" id="UP000437131">
    <property type="component" value="Unassembled WGS sequence"/>
</dbReference>
<dbReference type="AlphaFoldDB" id="A0A844GU24"/>
<dbReference type="PRINTS" id="PR00103">
    <property type="entry name" value="CAMPKINASE"/>
</dbReference>
<comment type="subcellular location">
    <subcellularLocation>
        <location evidence="1">Cell membrane</location>
        <topology evidence="1">Multi-pass membrane protein</topology>
    </subcellularLocation>
</comment>
<evidence type="ECO:0000256" key="6">
    <source>
        <dbReference type="ARBA" id="ARBA00023136"/>
    </source>
</evidence>
<dbReference type="PROSITE" id="PS50042">
    <property type="entry name" value="CNMP_BINDING_3"/>
    <property type="match status" value="1"/>
</dbReference>
<evidence type="ECO:0000256" key="5">
    <source>
        <dbReference type="ARBA" id="ARBA00022989"/>
    </source>
</evidence>
<dbReference type="SUPFAM" id="SSF82861">
    <property type="entry name" value="Mechanosensitive channel protein MscS (YggB), transmembrane region"/>
    <property type="match status" value="1"/>
</dbReference>
<dbReference type="EMBL" id="WMIA01000005">
    <property type="protein sequence ID" value="MTF38551.1"/>
    <property type="molecule type" value="Genomic_DNA"/>
</dbReference>
<dbReference type="RefSeq" id="WP_155083428.1">
    <property type="nucleotide sequence ID" value="NZ_WMIA01000005.1"/>
</dbReference>
<evidence type="ECO:0000256" key="1">
    <source>
        <dbReference type="ARBA" id="ARBA00004651"/>
    </source>
</evidence>
<evidence type="ECO:0000313" key="10">
    <source>
        <dbReference type="Proteomes" id="UP000437131"/>
    </source>
</evidence>
<dbReference type="InterPro" id="IPR011066">
    <property type="entry name" value="MscS_channel_C_sf"/>
</dbReference>
<dbReference type="Pfam" id="PF00027">
    <property type="entry name" value="cNMP_binding"/>
    <property type="match status" value="1"/>
</dbReference>
<evidence type="ECO:0000313" key="9">
    <source>
        <dbReference type="EMBL" id="MTF38551.1"/>
    </source>
</evidence>
<sequence>MLTVGGTSISLIALLQIVIALILVIIIGKIFKKIFKENILNKLNIDSANRETFANIISYFFGAILFILLLQYFGVNLSTLAVIGGGLGLGIGFGLQDITKNFISGLTLLFERPIKPGDFIEIENVKGYVTEISTRSTVVETQDGSEIFIPNSFFINHRFTNWSYNSFTARIIIPIAVAYQSDLVLVTELLLQSAYQESRVVAHPSPEVLLVGFGDSSLNLELRVWINPIDQEPEIRSNLNFIIEYLFRQYNITIPFPQRDVWLKNYPDVLENKNINISQEKNNQNHHHKSKKSIKDMLWEVDYFQDFNEIEIRKLIESGYRKNLEKEQILFKENEIGDTFYIILSGKVEVFVEKINKHLNYLKAGSFFGELSLMLGMPRTATVKAVEPTILFCINQANFRKLLMKNPELYDLIVNKLSERKNELVERQNELRRMGLIDKEEDDNNPLIWVRNRLKKLIT</sequence>
<dbReference type="InterPro" id="IPR011014">
    <property type="entry name" value="MscS_channel_TM-2"/>
</dbReference>
<dbReference type="GO" id="GO:0005886">
    <property type="term" value="C:plasma membrane"/>
    <property type="evidence" value="ECO:0007669"/>
    <property type="project" value="UniProtKB-SubCell"/>
</dbReference>
<evidence type="ECO:0000256" key="4">
    <source>
        <dbReference type="ARBA" id="ARBA00022692"/>
    </source>
</evidence>
<dbReference type="SUPFAM" id="SSF82689">
    <property type="entry name" value="Mechanosensitive channel protein MscS (YggB), C-terminal domain"/>
    <property type="match status" value="1"/>
</dbReference>
<dbReference type="PANTHER" id="PTHR30347">
    <property type="entry name" value="POTASSIUM CHANNEL RELATED"/>
    <property type="match status" value="1"/>
</dbReference>
<dbReference type="Gene3D" id="2.60.120.10">
    <property type="entry name" value="Jelly Rolls"/>
    <property type="match status" value="1"/>
</dbReference>
<dbReference type="Pfam" id="PF00924">
    <property type="entry name" value="MS_channel_2nd"/>
    <property type="match status" value="1"/>
</dbReference>
<dbReference type="PROSITE" id="PS00889">
    <property type="entry name" value="CNMP_BINDING_2"/>
    <property type="match status" value="1"/>
</dbReference>
<dbReference type="SUPFAM" id="SSF51206">
    <property type="entry name" value="cAMP-binding domain-like"/>
    <property type="match status" value="1"/>
</dbReference>
<dbReference type="Pfam" id="PF21082">
    <property type="entry name" value="MS_channel_3rd"/>
    <property type="match status" value="1"/>
</dbReference>
<dbReference type="InterPro" id="IPR014710">
    <property type="entry name" value="RmlC-like_jellyroll"/>
</dbReference>
<dbReference type="CDD" id="cd00038">
    <property type="entry name" value="CAP_ED"/>
    <property type="match status" value="1"/>
</dbReference>
<feature type="transmembrane region" description="Helical" evidence="7">
    <location>
        <begin position="12"/>
        <end position="31"/>
    </location>
</feature>
<protein>
    <submittedName>
        <fullName evidence="9">Mechanosensitive ion channel</fullName>
    </submittedName>
</protein>
<reference evidence="9 10" key="1">
    <citation type="submission" date="2019-11" db="EMBL/GenBank/DDBJ databases">
        <title>Isolation of a new High Light Tolerant Cyanobacteria.</title>
        <authorList>
            <person name="Dobson Z."/>
            <person name="Vaughn N."/>
            <person name="Vaughn M."/>
            <person name="Fromme P."/>
            <person name="Mazor Y."/>
        </authorList>
    </citation>
    <scope>NUCLEOTIDE SEQUENCE [LARGE SCALE GENOMIC DNA]</scope>
    <source>
        <strain evidence="9 10">0216</strain>
    </source>
</reference>
<dbReference type="PANTHER" id="PTHR30347:SF1">
    <property type="entry name" value="MECHANOSENSITIVE CHANNEL MSCK"/>
    <property type="match status" value="1"/>
</dbReference>
<dbReference type="SUPFAM" id="SSF50182">
    <property type="entry name" value="Sm-like ribonucleoproteins"/>
    <property type="match status" value="1"/>
</dbReference>
<dbReference type="InterPro" id="IPR010920">
    <property type="entry name" value="LSM_dom_sf"/>
</dbReference>
<proteinExistence type="inferred from homology"/>
<dbReference type="InterPro" id="IPR000595">
    <property type="entry name" value="cNMP-bd_dom"/>
</dbReference>
<dbReference type="Gene3D" id="2.30.30.60">
    <property type="match status" value="1"/>
</dbReference>
<organism evidence="9 10">
    <name type="scientific">Cyanobacterium aponinum 0216</name>
    <dbReference type="NCBI Taxonomy" id="2676140"/>
    <lineage>
        <taxon>Bacteria</taxon>
        <taxon>Bacillati</taxon>
        <taxon>Cyanobacteriota</taxon>
        <taxon>Cyanophyceae</taxon>
        <taxon>Oscillatoriophycideae</taxon>
        <taxon>Chroococcales</taxon>
        <taxon>Geminocystaceae</taxon>
        <taxon>Cyanobacterium</taxon>
    </lineage>
</organism>
<dbReference type="GO" id="GO:0055085">
    <property type="term" value="P:transmembrane transport"/>
    <property type="evidence" value="ECO:0007669"/>
    <property type="project" value="InterPro"/>
</dbReference>
<evidence type="ECO:0000259" key="8">
    <source>
        <dbReference type="PROSITE" id="PS50042"/>
    </source>
</evidence>